<proteinExistence type="predicted"/>
<sequence>MRRTRWLILSVVMTLALVGAGFAVFGQSDYEVEILMPNADGTYPGGQVVLAGERVGQIREVRVVEDRALVRVEVDADHAPLRAGTTARINWLSAIGARVLELLPGGASNPLLPSGSRIVSGNERVEIDDLLATLDKPTRDQVQGLVDQLNKTLAQREPDVQETLRSTGPAVEALGDVMRAVGDDGPAIRELVTRLHDVTAQLAARGPDLGQTVDNLHQLTSAVANEQQALQNGLSQLPSTVGQANTTLRNVPGAVDATVPLLNTLRPATAQLPSVARNLSPVLEQLQPTVAALRPALGDVQSLLQQTPALLDSAHGTLPAVTAAITELQPAVAFLRPYAPEIAGWLSNWTEIFANQNSGNYGRVLIAASSTSVNDNPGLLPPGIRQDQRPAPGSLVNQPWVDANGDGIR</sequence>
<dbReference type="PANTHER" id="PTHR33371">
    <property type="entry name" value="INTERMEMBRANE PHOSPHOLIPID TRANSPORT SYSTEM BINDING PROTEIN MLAD-RELATED"/>
    <property type="match status" value="1"/>
</dbReference>
<protein>
    <submittedName>
        <fullName evidence="4">Mammalian cell entry related domain protein</fullName>
    </submittedName>
</protein>
<organism evidence="4 5">
    <name type="scientific">Amycolatopsis methanolica 239</name>
    <dbReference type="NCBI Taxonomy" id="1068978"/>
    <lineage>
        <taxon>Bacteria</taxon>
        <taxon>Bacillati</taxon>
        <taxon>Actinomycetota</taxon>
        <taxon>Actinomycetes</taxon>
        <taxon>Pseudonocardiales</taxon>
        <taxon>Pseudonocardiaceae</taxon>
        <taxon>Amycolatopsis</taxon>
        <taxon>Amycolatopsis methanolica group</taxon>
    </lineage>
</organism>
<dbReference type="InterPro" id="IPR003399">
    <property type="entry name" value="Mce/MlaD"/>
</dbReference>
<dbReference type="Pfam" id="PF11887">
    <property type="entry name" value="Mce4_CUP1"/>
    <property type="match status" value="1"/>
</dbReference>
<dbReference type="SUPFAM" id="SSF58104">
    <property type="entry name" value="Methyl-accepting chemotaxis protein (MCP) signaling domain"/>
    <property type="match status" value="1"/>
</dbReference>
<evidence type="ECO:0000313" key="5">
    <source>
        <dbReference type="Proteomes" id="UP000062973"/>
    </source>
</evidence>
<dbReference type="PANTHER" id="PTHR33371:SF4">
    <property type="entry name" value="INTERMEMBRANE PHOSPHOLIPID TRANSPORT SYSTEM BINDING PROTEIN MLAD"/>
    <property type="match status" value="1"/>
</dbReference>
<dbReference type="OrthoDB" id="5241082at2"/>
<dbReference type="GO" id="GO:0005548">
    <property type="term" value="F:phospholipid transporter activity"/>
    <property type="evidence" value="ECO:0007669"/>
    <property type="project" value="TreeGrafter"/>
</dbReference>
<dbReference type="STRING" id="1068978.AMETH_1210"/>
<evidence type="ECO:0000259" key="3">
    <source>
        <dbReference type="Pfam" id="PF11887"/>
    </source>
</evidence>
<dbReference type="eggNOG" id="COG1463">
    <property type="taxonomic scope" value="Bacteria"/>
</dbReference>
<dbReference type="Pfam" id="PF02470">
    <property type="entry name" value="MlaD"/>
    <property type="match status" value="1"/>
</dbReference>
<feature type="region of interest" description="Disordered" evidence="1">
    <location>
        <begin position="382"/>
        <end position="409"/>
    </location>
</feature>
<dbReference type="PATRIC" id="fig|1068978.7.peg.1275"/>
<dbReference type="Proteomes" id="UP000062973">
    <property type="component" value="Chromosome"/>
</dbReference>
<evidence type="ECO:0000256" key="1">
    <source>
        <dbReference type="SAM" id="MobiDB-lite"/>
    </source>
</evidence>
<gene>
    <name evidence="4" type="ORF">AMETH_1210</name>
</gene>
<dbReference type="EMBL" id="CP009110">
    <property type="protein sequence ID" value="AIJ21302.1"/>
    <property type="molecule type" value="Genomic_DNA"/>
</dbReference>
<evidence type="ECO:0000313" key="4">
    <source>
        <dbReference type="EMBL" id="AIJ21302.1"/>
    </source>
</evidence>
<reference evidence="4 5" key="1">
    <citation type="submission" date="2014-07" db="EMBL/GenBank/DDBJ databases">
        <title>Whole Genome Sequence of the Amycolatopsis methanolica 239.</title>
        <authorList>
            <person name="Tang B."/>
        </authorList>
    </citation>
    <scope>NUCLEOTIDE SEQUENCE [LARGE SCALE GENOMIC DNA]</scope>
    <source>
        <strain evidence="4 5">239</strain>
    </source>
</reference>
<dbReference type="InterPro" id="IPR024516">
    <property type="entry name" value="Mce_C"/>
</dbReference>
<feature type="domain" description="Mce/MlaD" evidence="2">
    <location>
        <begin position="30"/>
        <end position="105"/>
    </location>
</feature>
<accession>A0A076MU15</accession>
<name>A0A076MU15_AMYME</name>
<keyword evidence="5" id="KW-1185">Reference proteome</keyword>
<dbReference type="InterPro" id="IPR052336">
    <property type="entry name" value="MlaD_Phospholipid_Transporter"/>
</dbReference>
<dbReference type="KEGG" id="amq:AMETH_1210"/>
<feature type="domain" description="Mammalian cell entry C-terminal" evidence="3">
    <location>
        <begin position="112"/>
        <end position="299"/>
    </location>
</feature>
<dbReference type="AlphaFoldDB" id="A0A076MU15"/>
<dbReference type="HOGENOM" id="CLU_049709_0_0_11"/>
<dbReference type="GO" id="GO:0005543">
    <property type="term" value="F:phospholipid binding"/>
    <property type="evidence" value="ECO:0007669"/>
    <property type="project" value="TreeGrafter"/>
</dbReference>
<evidence type="ECO:0000259" key="2">
    <source>
        <dbReference type="Pfam" id="PF02470"/>
    </source>
</evidence>